<evidence type="ECO:0000256" key="1">
    <source>
        <dbReference type="ARBA" id="ARBA00004496"/>
    </source>
</evidence>
<dbReference type="PANTHER" id="PTHR43109">
    <property type="entry name" value="NUCLEOSIDE DIPHOSPHATE KINASE 7"/>
    <property type="match status" value="1"/>
</dbReference>
<proteinExistence type="predicted"/>
<protein>
    <submittedName>
        <fullName evidence="5">Dynein axonemal assembly factor 8 isoform X1</fullName>
    </submittedName>
</protein>
<gene>
    <name evidence="5" type="primary">LOC114859858</name>
</gene>
<name>A0A6P7N2S3_BETSP</name>
<feature type="compositionally biased region" description="Polar residues" evidence="3">
    <location>
        <begin position="87"/>
        <end position="96"/>
    </location>
</feature>
<feature type="compositionally biased region" description="Polar residues" evidence="3">
    <location>
        <begin position="1"/>
        <end position="12"/>
    </location>
</feature>
<dbReference type="GO" id="GO:0005879">
    <property type="term" value="C:axonemal microtubule"/>
    <property type="evidence" value="ECO:0007669"/>
    <property type="project" value="TreeGrafter"/>
</dbReference>
<sequence>MRATARNISSFPSEPEDAGVSSKLQRPSGCSLRTTEDSVSPEDEVKQRDLDNYLQNLREDADSDKDRSHLEIMERLVAFSKRQLSRISPNLPSESKSTAKHNSHQEVRPSVDVHSGATIDGSKGTDKFKLQRKTRAVTRNEHKSPSVCADPQVKASTAPQHPVKELIINQNDACVSGRHKPLTQTPQRKEYAHHKHHPTSSVYRKQPAVERTDVLYDNESSHLESFNVLPEDIISEDCIVLIVQLSSPGVIRGRAHEKGNRRRPAATESHIYNTLVSWFLSLAGPDPHPNQDRVPFRVAGLQQAWTEEGLALRALAVAHHSCSLGRKDFVAYVCRFLSETSLSETAHWLPKLQDLLDQQGSASSIDLPSSSLNAFISATASKKSVDEAIGLSPGFYWQIVETQGDVCRRRETTQELHTEVSLALGGSDVFRDPLITHYTLQLVLDSGLDVCGLRLLYPPQRFLGHSAGVQRSSDCQPVLALAVRGPRAFSVLKGFTDSSCPLLSQKTYSSSAGPLQSQSQEPCLFHSPGLESQVHKELCLWFAGRLPRGTVENHNQHLNRTIPSGDGVGGSLFSSSTSPAFLCATSTADVLLVVAPAVPARCYGPVLAVCERRGFGLEGLRRRTLKRNTGKVLGLTREQVRVFCSLHTESLDQKGLKPPPQCLVVLLKKENAVHHSLSLPTALMRELRARKLLSCIRLRDDGVQTAEPSLCFHTVPYSSNLSHTFIRSMWTVPDPTRVILSHRRPHTDCDVEQVVILTLRGKDMGHGLGLLHRMLAESPEGGTELLGLKWLPGLTQLQAQELSPYEVGEQLFHSSVETLMSSPSLLCALKRRNAFASLKTLLPYDYPGNLSVLMSPTPEVAFRQAALFFEHWMTG</sequence>
<evidence type="ECO:0000313" key="5">
    <source>
        <dbReference type="RefSeq" id="XP_029013731.1"/>
    </source>
</evidence>
<dbReference type="OrthoDB" id="2162449at2759"/>
<organism evidence="4 5">
    <name type="scientific">Betta splendens</name>
    <name type="common">Siamese fighting fish</name>
    <dbReference type="NCBI Taxonomy" id="158456"/>
    <lineage>
        <taxon>Eukaryota</taxon>
        <taxon>Metazoa</taxon>
        <taxon>Chordata</taxon>
        <taxon>Craniata</taxon>
        <taxon>Vertebrata</taxon>
        <taxon>Euteleostomi</taxon>
        <taxon>Actinopterygii</taxon>
        <taxon>Neopterygii</taxon>
        <taxon>Teleostei</taxon>
        <taxon>Neoteleostei</taxon>
        <taxon>Acanthomorphata</taxon>
        <taxon>Anabantaria</taxon>
        <taxon>Anabantiformes</taxon>
        <taxon>Anabantoidei</taxon>
        <taxon>Osphronemidae</taxon>
        <taxon>Betta</taxon>
    </lineage>
</organism>
<reference evidence="5" key="1">
    <citation type="submission" date="2025-08" db="UniProtKB">
        <authorList>
            <consortium name="RefSeq"/>
        </authorList>
    </citation>
    <scope>IDENTIFICATION</scope>
</reference>
<feature type="region of interest" description="Disordered" evidence="3">
    <location>
        <begin position="176"/>
        <end position="201"/>
    </location>
</feature>
<feature type="region of interest" description="Disordered" evidence="3">
    <location>
        <begin position="87"/>
        <end position="155"/>
    </location>
</feature>
<dbReference type="SUPFAM" id="SSF54919">
    <property type="entry name" value="Nucleoside diphosphate kinase, NDK"/>
    <property type="match status" value="1"/>
</dbReference>
<evidence type="ECO:0000256" key="3">
    <source>
        <dbReference type="SAM" id="MobiDB-lite"/>
    </source>
</evidence>
<dbReference type="AlphaFoldDB" id="A0A6P7N2S3"/>
<keyword evidence="4" id="KW-1185">Reference proteome</keyword>
<evidence type="ECO:0000313" key="4">
    <source>
        <dbReference type="Proteomes" id="UP000515150"/>
    </source>
</evidence>
<comment type="subcellular location">
    <subcellularLocation>
        <location evidence="1">Cytoplasm</location>
    </subcellularLocation>
</comment>
<dbReference type="GeneID" id="114859858"/>
<dbReference type="PANTHER" id="PTHR43109:SF3">
    <property type="entry name" value="DYNEIN AXONEMAL ASSEMBLY FACTOR 8"/>
    <property type="match status" value="1"/>
</dbReference>
<dbReference type="InParanoid" id="A0A6P7N2S3"/>
<feature type="region of interest" description="Disordered" evidence="3">
    <location>
        <begin position="1"/>
        <end position="50"/>
    </location>
</feature>
<dbReference type="RefSeq" id="XP_029013731.1">
    <property type="nucleotide sequence ID" value="XM_029157898.3"/>
</dbReference>
<dbReference type="InterPro" id="IPR036850">
    <property type="entry name" value="NDK-like_dom_sf"/>
</dbReference>
<dbReference type="Proteomes" id="UP000515150">
    <property type="component" value="Chromosome 8"/>
</dbReference>
<dbReference type="KEGG" id="bspl:114859858"/>
<accession>A0A6P7N2S3</accession>
<evidence type="ECO:0000256" key="2">
    <source>
        <dbReference type="ARBA" id="ARBA00022490"/>
    </source>
</evidence>
<keyword evidence="2" id="KW-0963">Cytoplasm</keyword>